<dbReference type="AlphaFoldDB" id="A0A9Q0R2R3"/>
<evidence type="ECO:0000256" key="1">
    <source>
        <dbReference type="SAM" id="MobiDB-lite"/>
    </source>
</evidence>
<name>A0A9Q0R2R3_9MAGN</name>
<organism evidence="2 3">
    <name type="scientific">Protea cynaroides</name>
    <dbReference type="NCBI Taxonomy" id="273540"/>
    <lineage>
        <taxon>Eukaryota</taxon>
        <taxon>Viridiplantae</taxon>
        <taxon>Streptophyta</taxon>
        <taxon>Embryophyta</taxon>
        <taxon>Tracheophyta</taxon>
        <taxon>Spermatophyta</taxon>
        <taxon>Magnoliopsida</taxon>
        <taxon>Proteales</taxon>
        <taxon>Proteaceae</taxon>
        <taxon>Protea</taxon>
    </lineage>
</organism>
<dbReference type="EMBL" id="JAMYWD010000001">
    <property type="protein sequence ID" value="KAJ4980909.1"/>
    <property type="molecule type" value="Genomic_DNA"/>
</dbReference>
<dbReference type="Proteomes" id="UP001141806">
    <property type="component" value="Unassembled WGS sequence"/>
</dbReference>
<comment type="caution">
    <text evidence="2">The sequence shown here is derived from an EMBL/GenBank/DDBJ whole genome shotgun (WGS) entry which is preliminary data.</text>
</comment>
<gene>
    <name evidence="2" type="ORF">NE237_031746</name>
</gene>
<feature type="compositionally biased region" description="Polar residues" evidence="1">
    <location>
        <begin position="120"/>
        <end position="130"/>
    </location>
</feature>
<protein>
    <submittedName>
        <fullName evidence="2">Uncharacterized protein</fullName>
    </submittedName>
</protein>
<reference evidence="2" key="1">
    <citation type="journal article" date="2023" name="Plant J.">
        <title>The genome of the king protea, Protea cynaroides.</title>
        <authorList>
            <person name="Chang J."/>
            <person name="Duong T.A."/>
            <person name="Schoeman C."/>
            <person name="Ma X."/>
            <person name="Roodt D."/>
            <person name="Barker N."/>
            <person name="Li Z."/>
            <person name="Van de Peer Y."/>
            <person name="Mizrachi E."/>
        </authorList>
    </citation>
    <scope>NUCLEOTIDE SEQUENCE</scope>
    <source>
        <tissue evidence="2">Young leaves</tissue>
    </source>
</reference>
<evidence type="ECO:0000313" key="3">
    <source>
        <dbReference type="Proteomes" id="UP001141806"/>
    </source>
</evidence>
<keyword evidence="3" id="KW-1185">Reference proteome</keyword>
<feature type="region of interest" description="Disordered" evidence="1">
    <location>
        <begin position="99"/>
        <end position="155"/>
    </location>
</feature>
<evidence type="ECO:0000313" key="2">
    <source>
        <dbReference type="EMBL" id="KAJ4980909.1"/>
    </source>
</evidence>
<sequence length="247" mass="26700">MVSAGLRVAPRMRNQENGGSQVNGMAHENLPLSGIAPLSHVNASGVGGNVNDGRSLDLVRAQVDLGKFLGFRSLEAEGVRNGNKSGQYFNLPYATRNVKDLNRRTRKRRKWSPREKGKNVASNDVPSGTARQRGDDASVQGHGGSGVEDRNPGNMMGGRSFAAVLSGLPDLGSLLKPVVEGGITRVVIPQSVYERQLEKYKLALIGMDDLGRWADIDDKDVPLDIEEGELTEGAQSLLRMELMIRLG</sequence>
<accession>A0A9Q0R2R3</accession>
<feature type="region of interest" description="Disordered" evidence="1">
    <location>
        <begin position="1"/>
        <end position="22"/>
    </location>
</feature>
<proteinExistence type="predicted"/>